<protein>
    <submittedName>
        <fullName evidence="1">Uncharacterized protein</fullName>
    </submittedName>
</protein>
<comment type="caution">
    <text evidence="1">The sequence shown here is derived from an EMBL/GenBank/DDBJ whole genome shotgun (WGS) entry which is preliminary data.</text>
</comment>
<evidence type="ECO:0000313" key="2">
    <source>
        <dbReference type="Proteomes" id="UP001165122"/>
    </source>
</evidence>
<organism evidence="1 2">
    <name type="scientific">Triparma laevis f. longispina</name>
    <dbReference type="NCBI Taxonomy" id="1714387"/>
    <lineage>
        <taxon>Eukaryota</taxon>
        <taxon>Sar</taxon>
        <taxon>Stramenopiles</taxon>
        <taxon>Ochrophyta</taxon>
        <taxon>Bolidophyceae</taxon>
        <taxon>Parmales</taxon>
        <taxon>Triparmaceae</taxon>
        <taxon>Triparma</taxon>
    </lineage>
</organism>
<dbReference type="AlphaFoldDB" id="A0A9W6ZH94"/>
<accession>A0A9W6ZH94</accession>
<name>A0A9W6ZH94_9STRA</name>
<sequence length="129" mass="14373">MFANNESRWAPIGGDVEAWVGAGWNNWEQEKPKWFTDNWKAIVPKDMIPLKKEGGVVEAGEDVPVVECTTVIRQEARRKSSSVPALINAALGIEPVANKVAPAGNVKREEVIDVQEFKREMERQGSMNL</sequence>
<dbReference type="EMBL" id="BRXW01000392">
    <property type="protein sequence ID" value="GMH50020.1"/>
    <property type="molecule type" value="Genomic_DNA"/>
</dbReference>
<gene>
    <name evidence="1" type="ORF">TrLO_g5069</name>
</gene>
<evidence type="ECO:0000313" key="1">
    <source>
        <dbReference type="EMBL" id="GMH50020.1"/>
    </source>
</evidence>
<keyword evidence="2" id="KW-1185">Reference proteome</keyword>
<dbReference type="Proteomes" id="UP001165122">
    <property type="component" value="Unassembled WGS sequence"/>
</dbReference>
<reference evidence="2" key="1">
    <citation type="journal article" date="2023" name="Commun. Biol.">
        <title>Genome analysis of Parmales, the sister group of diatoms, reveals the evolutionary specialization of diatoms from phago-mixotrophs to photoautotrophs.</title>
        <authorList>
            <person name="Ban H."/>
            <person name="Sato S."/>
            <person name="Yoshikawa S."/>
            <person name="Yamada K."/>
            <person name="Nakamura Y."/>
            <person name="Ichinomiya M."/>
            <person name="Sato N."/>
            <person name="Blanc-Mathieu R."/>
            <person name="Endo H."/>
            <person name="Kuwata A."/>
            <person name="Ogata H."/>
        </authorList>
    </citation>
    <scope>NUCLEOTIDE SEQUENCE [LARGE SCALE GENOMIC DNA]</scope>
    <source>
        <strain evidence="2">NIES 3700</strain>
    </source>
</reference>
<proteinExistence type="predicted"/>